<evidence type="ECO:0000256" key="3">
    <source>
        <dbReference type="ARBA" id="ARBA00023002"/>
    </source>
</evidence>
<dbReference type="SUPFAM" id="SSF53597">
    <property type="entry name" value="Dihydrofolate reductase-like"/>
    <property type="match status" value="1"/>
</dbReference>
<evidence type="ECO:0000256" key="1">
    <source>
        <dbReference type="ARBA" id="ARBA00005104"/>
    </source>
</evidence>
<dbReference type="PANTHER" id="PTHR38011:SF7">
    <property type="entry name" value="2,5-DIAMINO-6-RIBOSYLAMINO-4(3H)-PYRIMIDINONE 5'-PHOSPHATE REDUCTASE"/>
    <property type="match status" value="1"/>
</dbReference>
<evidence type="ECO:0000313" key="5">
    <source>
        <dbReference type="EMBL" id="TYS88553.1"/>
    </source>
</evidence>
<dbReference type="Proteomes" id="UP000324269">
    <property type="component" value="Unassembled WGS sequence"/>
</dbReference>
<dbReference type="InterPro" id="IPR024072">
    <property type="entry name" value="DHFR-like_dom_sf"/>
</dbReference>
<organism evidence="5 6">
    <name type="scientific">Rossellomorea aquimaris</name>
    <dbReference type="NCBI Taxonomy" id="189382"/>
    <lineage>
        <taxon>Bacteria</taxon>
        <taxon>Bacillati</taxon>
        <taxon>Bacillota</taxon>
        <taxon>Bacilli</taxon>
        <taxon>Bacillales</taxon>
        <taxon>Bacillaceae</taxon>
        <taxon>Rossellomorea</taxon>
    </lineage>
</organism>
<evidence type="ECO:0000259" key="4">
    <source>
        <dbReference type="Pfam" id="PF01872"/>
    </source>
</evidence>
<dbReference type="Pfam" id="PF01872">
    <property type="entry name" value="RibD_C"/>
    <property type="match status" value="1"/>
</dbReference>
<dbReference type="PANTHER" id="PTHR38011">
    <property type="entry name" value="DIHYDROFOLATE REDUCTASE FAMILY PROTEIN (AFU_ORTHOLOGUE AFUA_8G06820)"/>
    <property type="match status" value="1"/>
</dbReference>
<dbReference type="STRING" id="189382.BHE18_16785"/>
<dbReference type="AlphaFoldDB" id="A0A5D4U4B9"/>
<dbReference type="InterPro" id="IPR050765">
    <property type="entry name" value="Riboflavin_Biosynth_HTPR"/>
</dbReference>
<evidence type="ECO:0000256" key="2">
    <source>
        <dbReference type="ARBA" id="ARBA00022857"/>
    </source>
</evidence>
<gene>
    <name evidence="5" type="ORF">FZC85_03790</name>
</gene>
<proteinExistence type="predicted"/>
<protein>
    <submittedName>
        <fullName evidence="5">RibD family protein</fullName>
    </submittedName>
</protein>
<evidence type="ECO:0000313" key="6">
    <source>
        <dbReference type="Proteomes" id="UP000324269"/>
    </source>
</evidence>
<dbReference type="GO" id="GO:0009231">
    <property type="term" value="P:riboflavin biosynthetic process"/>
    <property type="evidence" value="ECO:0007669"/>
    <property type="project" value="InterPro"/>
</dbReference>
<dbReference type="Gene3D" id="3.40.430.10">
    <property type="entry name" value="Dihydrofolate Reductase, subunit A"/>
    <property type="match status" value="1"/>
</dbReference>
<reference evidence="5 6" key="1">
    <citation type="submission" date="2019-08" db="EMBL/GenBank/DDBJ databases">
        <title>Bacillus genomes from the desert of Cuatro Cienegas, Coahuila.</title>
        <authorList>
            <person name="Olmedo-Alvarez G."/>
        </authorList>
    </citation>
    <scope>NUCLEOTIDE SEQUENCE [LARGE SCALE GENOMIC DNA]</scope>
    <source>
        <strain evidence="5 6">CH87b_3T</strain>
    </source>
</reference>
<dbReference type="GO" id="GO:0008703">
    <property type="term" value="F:5-amino-6-(5-phosphoribosylamino)uracil reductase activity"/>
    <property type="evidence" value="ECO:0007669"/>
    <property type="project" value="InterPro"/>
</dbReference>
<keyword evidence="3" id="KW-0560">Oxidoreductase</keyword>
<dbReference type="OrthoDB" id="9800865at2"/>
<comment type="pathway">
    <text evidence="1">Cofactor biosynthesis; riboflavin biosynthesis.</text>
</comment>
<feature type="domain" description="Bacterial bifunctional deaminase-reductase C-terminal" evidence="4">
    <location>
        <begin position="10"/>
        <end position="220"/>
    </location>
</feature>
<dbReference type="InterPro" id="IPR002734">
    <property type="entry name" value="RibDG_C"/>
</dbReference>
<accession>A0A5D4U4B9</accession>
<sequence>MKGGFQLRKPEVILNVFSSIDGKITTAPNRNVMEWTAAGVDGEANDVTHQLYDELDCDGLVSGSESLIVWGEDWVELEKPIYEPRKSKAYIVFDGKGRIDWFQTEGLLVVTREDVSGDYIEQLERKGITYLQAGKGDYIDLPLALHKLYESGFRRLGLSGGGGINGVFLRQGLIDEVSLVIAPLAIGGTATPSLFKSPDLTDLGGATQLELITMKPVGEGSVWLHYKVKK</sequence>
<dbReference type="EMBL" id="VTEZ01000001">
    <property type="protein sequence ID" value="TYS88553.1"/>
    <property type="molecule type" value="Genomic_DNA"/>
</dbReference>
<name>A0A5D4U4B9_9BACI</name>
<keyword evidence="2" id="KW-0521">NADP</keyword>
<comment type="caution">
    <text evidence="5">The sequence shown here is derived from an EMBL/GenBank/DDBJ whole genome shotgun (WGS) entry which is preliminary data.</text>
</comment>